<evidence type="ECO:0000256" key="1">
    <source>
        <dbReference type="ARBA" id="ARBA00000086"/>
    </source>
</evidence>
<evidence type="ECO:0000256" key="2">
    <source>
        <dbReference type="ARBA" id="ARBA00012000"/>
    </source>
</evidence>
<dbReference type="EC" id="3.2.2.21" evidence="2"/>
<accession>A0ABV8B870</accession>
<keyword evidence="4" id="KW-0234">DNA repair</keyword>
<name>A0ABV8B870_9BACI</name>
<evidence type="ECO:0000313" key="6">
    <source>
        <dbReference type="EMBL" id="MFC3885372.1"/>
    </source>
</evidence>
<sequence length="292" mass="34098">MWKRTVKLTPPYDFERVMERLALDPLNKVDKKESIMWVPLYIDRKPVVIKLKSIGTVEKPVCMVQACQKVGEEAVLNELKRIFQWNVSLSRVNAHFAHTHLAPLFEEHSGTPLVLEFDLYRCLVKSIIHQQINLKVAHTLTERFVHTFGKQMDGVWFYPLPEETAMLRYEDVQALKFSRRKAEYIVDLSVQIASGKLDLNELHSASDEEIMKKLIKVRGIGPWTVQSFLMFGLGRANMFPYTDVGLQNALRQLFALEKKPTLNQMQQWSTEWHPYLSYASLYLWRSIEKRTS</sequence>
<dbReference type="Proteomes" id="UP001595752">
    <property type="component" value="Unassembled WGS sequence"/>
</dbReference>
<comment type="catalytic activity">
    <reaction evidence="1">
        <text>Hydrolysis of alkylated DNA, releasing 3-methyladenine, 3-methylguanine, 7-methylguanine and 7-methyladenine.</text>
        <dbReference type="EC" id="3.2.2.21"/>
    </reaction>
</comment>
<dbReference type="InterPro" id="IPR051912">
    <property type="entry name" value="Alkylbase_DNA_Glycosylase/TA"/>
</dbReference>
<proteinExistence type="predicted"/>
<dbReference type="Gene3D" id="1.10.1670.40">
    <property type="match status" value="1"/>
</dbReference>
<protein>
    <recommendedName>
        <fullName evidence="2">DNA-3-methyladenine glycosylase II</fullName>
        <ecNumber evidence="2">3.2.2.21</ecNumber>
    </recommendedName>
</protein>
<keyword evidence="7" id="KW-1185">Reference proteome</keyword>
<reference evidence="7" key="1">
    <citation type="journal article" date="2019" name="Int. J. Syst. Evol. Microbiol.">
        <title>The Global Catalogue of Microorganisms (GCM) 10K type strain sequencing project: providing services to taxonomists for standard genome sequencing and annotation.</title>
        <authorList>
            <consortium name="The Broad Institute Genomics Platform"/>
            <consortium name="The Broad Institute Genome Sequencing Center for Infectious Disease"/>
            <person name="Wu L."/>
            <person name="Ma J."/>
        </authorList>
    </citation>
    <scope>NUCLEOTIDE SEQUENCE [LARGE SCALE GENOMIC DNA]</scope>
    <source>
        <strain evidence="7">CCUG 61889</strain>
    </source>
</reference>
<feature type="domain" description="HhH-GPD" evidence="5">
    <location>
        <begin position="128"/>
        <end position="288"/>
    </location>
</feature>
<dbReference type="InterPro" id="IPR011257">
    <property type="entry name" value="DNA_glycosylase"/>
</dbReference>
<keyword evidence="3" id="KW-0227">DNA damage</keyword>
<dbReference type="CDD" id="cd00056">
    <property type="entry name" value="ENDO3c"/>
    <property type="match status" value="1"/>
</dbReference>
<evidence type="ECO:0000256" key="3">
    <source>
        <dbReference type="ARBA" id="ARBA00022763"/>
    </source>
</evidence>
<evidence type="ECO:0000259" key="5">
    <source>
        <dbReference type="SMART" id="SM00478"/>
    </source>
</evidence>
<dbReference type="Pfam" id="PF00730">
    <property type="entry name" value="HhH-GPD"/>
    <property type="match status" value="1"/>
</dbReference>
<gene>
    <name evidence="6" type="ORF">ACFOU2_18550</name>
</gene>
<organism evidence="6 7">
    <name type="scientific">Bacillus songklensis</name>
    <dbReference type="NCBI Taxonomy" id="1069116"/>
    <lineage>
        <taxon>Bacteria</taxon>
        <taxon>Bacillati</taxon>
        <taxon>Bacillota</taxon>
        <taxon>Bacilli</taxon>
        <taxon>Bacillales</taxon>
        <taxon>Bacillaceae</taxon>
        <taxon>Bacillus</taxon>
    </lineage>
</organism>
<evidence type="ECO:0000313" key="7">
    <source>
        <dbReference type="Proteomes" id="UP001595752"/>
    </source>
</evidence>
<dbReference type="RefSeq" id="WP_377917840.1">
    <property type="nucleotide sequence ID" value="NZ_JBHRZT010000070.1"/>
</dbReference>
<dbReference type="PANTHER" id="PTHR43003:SF5">
    <property type="entry name" value="DNA-3-METHYLADENINE GLYCOSYLASE"/>
    <property type="match status" value="1"/>
</dbReference>
<dbReference type="InterPro" id="IPR003265">
    <property type="entry name" value="HhH-GPD_domain"/>
</dbReference>
<dbReference type="SUPFAM" id="SSF48150">
    <property type="entry name" value="DNA-glycosylase"/>
    <property type="match status" value="1"/>
</dbReference>
<dbReference type="Gene3D" id="1.10.340.30">
    <property type="entry name" value="Hypothetical protein, domain 2"/>
    <property type="match status" value="1"/>
</dbReference>
<dbReference type="SMART" id="SM00478">
    <property type="entry name" value="ENDO3c"/>
    <property type="match status" value="1"/>
</dbReference>
<evidence type="ECO:0000256" key="4">
    <source>
        <dbReference type="ARBA" id="ARBA00023204"/>
    </source>
</evidence>
<dbReference type="EMBL" id="JBHRZT010000070">
    <property type="protein sequence ID" value="MFC3885372.1"/>
    <property type="molecule type" value="Genomic_DNA"/>
</dbReference>
<dbReference type="PANTHER" id="PTHR43003">
    <property type="entry name" value="DNA-3-METHYLADENINE GLYCOSYLASE"/>
    <property type="match status" value="1"/>
</dbReference>
<comment type="caution">
    <text evidence="6">The sequence shown here is derived from an EMBL/GenBank/DDBJ whole genome shotgun (WGS) entry which is preliminary data.</text>
</comment>